<dbReference type="HAMAP" id="MF_00827">
    <property type="entry name" value="UPF0386"/>
    <property type="match status" value="1"/>
</dbReference>
<dbReference type="Proteomes" id="UP000027337">
    <property type="component" value="Unassembled WGS sequence"/>
</dbReference>
<protein>
    <recommendedName>
        <fullName evidence="1">UPF0386 protein PM02_01180</fullName>
    </recommendedName>
</protein>
<sequence length="85" mass="9764">MNISKHEQRVLHVLAQGGAIHFERMPNGKINSVSCYTRQGHLLDDCTLSLFDRLKKRRFIKSKGGRPYRVTQQGLACVRAQLDNR</sequence>
<dbReference type="STRING" id="83219.PM02_01180"/>
<accession>A0A061SXB8</accession>
<dbReference type="AlphaFoldDB" id="A0A061SXB8"/>
<dbReference type="Pfam" id="PF09857">
    <property type="entry name" value="YjhX_toxin"/>
    <property type="match status" value="1"/>
</dbReference>
<dbReference type="NCBIfam" id="NF010240">
    <property type="entry name" value="PRK13687.1"/>
    <property type="match status" value="1"/>
</dbReference>
<dbReference type="InterPro" id="IPR018654">
    <property type="entry name" value="YjhX_toxin"/>
</dbReference>
<evidence type="ECO:0000256" key="1">
    <source>
        <dbReference type="HAMAP-Rule" id="MF_00827"/>
    </source>
</evidence>
<dbReference type="EMBL" id="JEMU01000001">
    <property type="protein sequence ID" value="KAJ04853.1"/>
    <property type="molecule type" value="Genomic_DNA"/>
</dbReference>
<comment type="caution">
    <text evidence="2">The sequence shown here is derived from an EMBL/GenBank/DDBJ whole genome shotgun (WGS) entry which is preliminary data.</text>
</comment>
<organism evidence="2 3">
    <name type="scientific">Sulfitobacter mediterraneus</name>
    <dbReference type="NCBI Taxonomy" id="83219"/>
    <lineage>
        <taxon>Bacteria</taxon>
        <taxon>Pseudomonadati</taxon>
        <taxon>Pseudomonadota</taxon>
        <taxon>Alphaproteobacteria</taxon>
        <taxon>Rhodobacterales</taxon>
        <taxon>Roseobacteraceae</taxon>
        <taxon>Sulfitobacter</taxon>
    </lineage>
</organism>
<dbReference type="RefSeq" id="WP_081788119.1">
    <property type="nucleotide sequence ID" value="NZ_JEMU01000001.1"/>
</dbReference>
<dbReference type="eggNOG" id="COG3811">
    <property type="taxonomic scope" value="Bacteria"/>
</dbReference>
<proteinExistence type="inferred from homology"/>
<evidence type="ECO:0000313" key="3">
    <source>
        <dbReference type="Proteomes" id="UP000027337"/>
    </source>
</evidence>
<name>A0A061SXB8_9RHOB</name>
<comment type="similarity">
    <text evidence="1">Belongs to the UPF0386 family.</text>
</comment>
<evidence type="ECO:0000313" key="2">
    <source>
        <dbReference type="EMBL" id="KAJ04853.1"/>
    </source>
</evidence>
<gene>
    <name evidence="2" type="ORF">PM02_01180</name>
</gene>
<reference evidence="2 3" key="1">
    <citation type="journal article" date="2014" name="Genome Announc.">
        <title>Draft Genome Sequences of Two Isolates of the Roseobacter Group, Sulfitobacter sp. Strains 3SOLIMAR09 and 1FIGIMAR09, from Harbors of Mallorca Island (Mediterranean Sea).</title>
        <authorList>
            <person name="Mas-Llado M."/>
            <person name="Pina-Villalonga J.M."/>
            <person name="Brunet-Galmes I."/>
            <person name="Nogales B."/>
            <person name="Bosch R."/>
        </authorList>
    </citation>
    <scope>NUCLEOTIDE SEQUENCE [LARGE SCALE GENOMIC DNA]</scope>
    <source>
        <strain evidence="2 3">1FIGIMAR09</strain>
    </source>
</reference>
<keyword evidence="3" id="KW-1185">Reference proteome</keyword>